<dbReference type="Proteomes" id="UP001300692">
    <property type="component" value="Unassembled WGS sequence"/>
</dbReference>
<dbReference type="InterPro" id="IPR028939">
    <property type="entry name" value="P5C_Rdtase_cat_N"/>
</dbReference>
<dbReference type="RefSeq" id="WP_264137646.1">
    <property type="nucleotide sequence ID" value="NZ_JAOYOD010000001.1"/>
</dbReference>
<dbReference type="Pfam" id="PF03807">
    <property type="entry name" value="F420_oxidored"/>
    <property type="match status" value="1"/>
</dbReference>
<proteinExistence type="predicted"/>
<comment type="caution">
    <text evidence="2">The sequence shown here is derived from an EMBL/GenBank/DDBJ whole genome shotgun (WGS) entry which is preliminary data.</text>
</comment>
<name>A0ABT3CT85_9BACT</name>
<evidence type="ECO:0000313" key="2">
    <source>
        <dbReference type="EMBL" id="MCV9386812.1"/>
    </source>
</evidence>
<evidence type="ECO:0000313" key="3">
    <source>
        <dbReference type="Proteomes" id="UP001300692"/>
    </source>
</evidence>
<organism evidence="2 3">
    <name type="scientific">Reichenbachiella ulvae</name>
    <dbReference type="NCBI Taxonomy" id="2980104"/>
    <lineage>
        <taxon>Bacteria</taxon>
        <taxon>Pseudomonadati</taxon>
        <taxon>Bacteroidota</taxon>
        <taxon>Cytophagia</taxon>
        <taxon>Cytophagales</taxon>
        <taxon>Reichenbachiellaceae</taxon>
        <taxon>Reichenbachiella</taxon>
    </lineage>
</organism>
<evidence type="ECO:0000259" key="1">
    <source>
        <dbReference type="Pfam" id="PF03807"/>
    </source>
</evidence>
<dbReference type="InterPro" id="IPR036291">
    <property type="entry name" value="NAD(P)-bd_dom_sf"/>
</dbReference>
<reference evidence="2 3" key="1">
    <citation type="submission" date="2022-10" db="EMBL/GenBank/DDBJ databases">
        <title>Comparative genomics and taxonomic characterization of three novel marine species of genus Reichenbachiella exhibiting antioxidant and polysaccharide degradation activities.</title>
        <authorList>
            <person name="Muhammad N."/>
            <person name="Lee Y.-J."/>
            <person name="Ko J."/>
            <person name="Kim S.-G."/>
        </authorList>
    </citation>
    <scope>NUCLEOTIDE SEQUENCE [LARGE SCALE GENOMIC DNA]</scope>
    <source>
        <strain evidence="2 3">ABR2-5</strain>
    </source>
</reference>
<sequence length="255" mass="28473">MKSISIMGCGWLGLPLAEKLVELGYTVKGSTTSQDKIAVLESKNIQPYLIPKGALHITPSDFFESDIIFINVPPRNTPDDPEFHEKNMKAVRFQIPNDKKIIFISSTAVYPSTNLEVNEEDASEECLSRGGVSLLKIENIFTSDHCTVLRLGGLYGGDRHPGRFLSGKTIGGRDNAINMTHLDDAIQVILHILDQERWGEVFNACSPIHPSKEQFYVEAAKELGVPAPIFTDEEVDFKIVNSDKLIEAIEYRFQH</sequence>
<dbReference type="InterPro" id="IPR051783">
    <property type="entry name" value="NAD(P)-dependent_oxidoreduct"/>
</dbReference>
<protein>
    <submittedName>
        <fullName evidence="2">SDR family NAD(P)-dependent oxidoreductase</fullName>
    </submittedName>
</protein>
<keyword evidence="3" id="KW-1185">Reference proteome</keyword>
<gene>
    <name evidence="2" type="ORF">N7U62_09075</name>
</gene>
<accession>A0ABT3CT85</accession>
<dbReference type="Gene3D" id="3.40.50.720">
    <property type="entry name" value="NAD(P)-binding Rossmann-like Domain"/>
    <property type="match status" value="1"/>
</dbReference>
<feature type="domain" description="Pyrroline-5-carboxylate reductase catalytic N-terminal" evidence="1">
    <location>
        <begin position="4"/>
        <end position="79"/>
    </location>
</feature>
<dbReference type="SUPFAM" id="SSF51735">
    <property type="entry name" value="NAD(P)-binding Rossmann-fold domains"/>
    <property type="match status" value="1"/>
</dbReference>
<dbReference type="EMBL" id="JAOYOD010000001">
    <property type="protein sequence ID" value="MCV9386812.1"/>
    <property type="molecule type" value="Genomic_DNA"/>
</dbReference>
<dbReference type="PANTHER" id="PTHR48079">
    <property type="entry name" value="PROTEIN YEEZ"/>
    <property type="match status" value="1"/>
</dbReference>
<dbReference type="PANTHER" id="PTHR48079:SF6">
    <property type="entry name" value="NAD(P)-BINDING DOMAIN-CONTAINING PROTEIN-RELATED"/>
    <property type="match status" value="1"/>
</dbReference>